<protein>
    <submittedName>
        <fullName evidence="3">ZP domain-containing protein</fullName>
    </submittedName>
</protein>
<reference evidence="1 2" key="2">
    <citation type="submission" date="2018-08" db="EMBL/GenBank/DDBJ databases">
        <authorList>
            <person name="Laetsch R D."/>
            <person name="Stevens L."/>
            <person name="Kumar S."/>
            <person name="Blaxter L. M."/>
        </authorList>
    </citation>
    <scope>NUCLEOTIDE SEQUENCE [LARGE SCALE GENOMIC DNA]</scope>
</reference>
<name>A0A182EQW2_ONCOC</name>
<organism evidence="3">
    <name type="scientific">Onchocerca ochengi</name>
    <name type="common">Filarial nematode worm</name>
    <dbReference type="NCBI Taxonomy" id="42157"/>
    <lineage>
        <taxon>Eukaryota</taxon>
        <taxon>Metazoa</taxon>
        <taxon>Ecdysozoa</taxon>
        <taxon>Nematoda</taxon>
        <taxon>Chromadorea</taxon>
        <taxon>Rhabditida</taxon>
        <taxon>Spirurina</taxon>
        <taxon>Spiruromorpha</taxon>
        <taxon>Filarioidea</taxon>
        <taxon>Onchocercidae</taxon>
        <taxon>Onchocerca</taxon>
    </lineage>
</organism>
<keyword evidence="2" id="KW-1185">Reference proteome</keyword>
<evidence type="ECO:0000313" key="3">
    <source>
        <dbReference type="WBParaSite" id="nOo.2.0.1.t10527-RA"/>
    </source>
</evidence>
<dbReference type="EMBL" id="UYRW01006131">
    <property type="protein sequence ID" value="VDM94254.1"/>
    <property type="molecule type" value="Genomic_DNA"/>
</dbReference>
<sequence length="76" mass="8694">MLKDIAYSISLMHGEFGFSIPEGACIIHLSQCYDFCAERRHLEVRIVFLDFRALQLRYIPVVVPLDTCGFSLKSRG</sequence>
<dbReference type="AlphaFoldDB" id="A0A182EQW2"/>
<evidence type="ECO:0000313" key="1">
    <source>
        <dbReference type="EMBL" id="VDM94254.1"/>
    </source>
</evidence>
<accession>A0A182EQW2</accession>
<gene>
    <name evidence="1" type="ORF">NOO_LOCUS10527</name>
</gene>
<proteinExistence type="predicted"/>
<dbReference type="Proteomes" id="UP000271087">
    <property type="component" value="Unassembled WGS sequence"/>
</dbReference>
<reference evidence="3" key="1">
    <citation type="submission" date="2016-06" db="UniProtKB">
        <authorList>
            <consortium name="WormBaseParasite"/>
        </authorList>
    </citation>
    <scope>IDENTIFICATION</scope>
</reference>
<evidence type="ECO:0000313" key="2">
    <source>
        <dbReference type="Proteomes" id="UP000271087"/>
    </source>
</evidence>
<dbReference type="WBParaSite" id="nOo.2.0.1.t10527-RA">
    <property type="protein sequence ID" value="nOo.2.0.1.t10527-RA"/>
    <property type="gene ID" value="nOo.2.0.1.g10527"/>
</dbReference>